<dbReference type="PROSITE" id="PS50901">
    <property type="entry name" value="FTSK"/>
    <property type="match status" value="1"/>
</dbReference>
<dbReference type="InterPro" id="IPR027417">
    <property type="entry name" value="P-loop_NTPase"/>
</dbReference>
<evidence type="ECO:0000256" key="1">
    <source>
        <dbReference type="ARBA" id="ARBA00022741"/>
    </source>
</evidence>
<keyword evidence="7" id="KW-1185">Reference proteome</keyword>
<feature type="domain" description="FtsK" evidence="5">
    <location>
        <begin position="186"/>
        <end position="369"/>
    </location>
</feature>
<name>A0A4R0QQN3_9BIFI</name>
<organism evidence="6 7">
    <name type="scientific">Alloscardovia theropitheci</name>
    <dbReference type="NCBI Taxonomy" id="2496842"/>
    <lineage>
        <taxon>Bacteria</taxon>
        <taxon>Bacillati</taxon>
        <taxon>Actinomycetota</taxon>
        <taxon>Actinomycetes</taxon>
        <taxon>Bifidobacteriales</taxon>
        <taxon>Bifidobacteriaceae</taxon>
        <taxon>Alloscardovia</taxon>
    </lineage>
</organism>
<keyword evidence="1 3" id="KW-0547">Nucleotide-binding</keyword>
<accession>A0A4R0QQN3</accession>
<dbReference type="SMART" id="SM00382">
    <property type="entry name" value="AAA"/>
    <property type="match status" value="1"/>
</dbReference>
<dbReference type="InterPro" id="IPR003593">
    <property type="entry name" value="AAA+_ATPase"/>
</dbReference>
<feature type="binding site" evidence="3">
    <location>
        <begin position="204"/>
        <end position="211"/>
    </location>
    <ligand>
        <name>ATP</name>
        <dbReference type="ChEBI" id="CHEBI:30616"/>
    </ligand>
</feature>
<keyword evidence="4" id="KW-1133">Transmembrane helix</keyword>
<evidence type="ECO:0000313" key="7">
    <source>
        <dbReference type="Proteomes" id="UP000291289"/>
    </source>
</evidence>
<feature type="transmembrane region" description="Helical" evidence="4">
    <location>
        <begin position="71"/>
        <end position="91"/>
    </location>
</feature>
<dbReference type="OrthoDB" id="9807790at2"/>
<protein>
    <recommendedName>
        <fullName evidence="5">FtsK domain-containing protein</fullName>
    </recommendedName>
</protein>
<evidence type="ECO:0000256" key="2">
    <source>
        <dbReference type="ARBA" id="ARBA00022840"/>
    </source>
</evidence>
<keyword evidence="2 3" id="KW-0067">ATP-binding</keyword>
<evidence type="ECO:0000259" key="5">
    <source>
        <dbReference type="PROSITE" id="PS50901"/>
    </source>
</evidence>
<dbReference type="CDD" id="cd01127">
    <property type="entry name" value="TrwB_TraG_TraD_VirD4"/>
    <property type="match status" value="1"/>
</dbReference>
<dbReference type="PANTHER" id="PTHR22683:SF1">
    <property type="entry name" value="TYPE VII SECRETION SYSTEM PROTEIN ESSC"/>
    <property type="match status" value="1"/>
</dbReference>
<gene>
    <name evidence="6" type="ORF">EJ419_02625</name>
</gene>
<dbReference type="EMBL" id="RXLP01000012">
    <property type="protein sequence ID" value="TCD54614.1"/>
    <property type="molecule type" value="Genomic_DNA"/>
</dbReference>
<dbReference type="Pfam" id="PF01580">
    <property type="entry name" value="FtsK_SpoIIIE"/>
    <property type="match status" value="1"/>
</dbReference>
<reference evidence="6 7" key="1">
    <citation type="submission" date="2018-12" db="EMBL/GenBank/DDBJ databases">
        <title>Alloscrdovia theropitheci sp. nov: a novel taxon from the feces of the bleeding-herat monkey (Theropithecus geleda).</title>
        <authorList>
            <person name="Modesto M."/>
        </authorList>
    </citation>
    <scope>NUCLEOTIDE SEQUENCE [LARGE SCALE GENOMIC DNA]</scope>
    <source>
        <strain evidence="6 7">GLDI4/2</strain>
    </source>
</reference>
<evidence type="ECO:0000256" key="4">
    <source>
        <dbReference type="SAM" id="Phobius"/>
    </source>
</evidence>
<sequence>MHAAFKVAFMASFISRFIQKRSHQEEASTTLAKDTSQQTRRHILRIMMLTAPLLTYAFIIVWMILNKQWAYLIFLLPTLIMTVMSLVITLMNEKTTTSSHEETAKRATQELTSKQKDQQLIDELTRLYYAHSQSTDEIPKSNSSYVSQHHSSNVHSSRTCSPNICSHIWKSLVHSWLQPTCSIVLGSNVSVDLPADGPHALIAGTTGSGKSVLLQRWAVELASHNSPNDIHFVFLDFKGGATFHIARMLPHCVGSVNNLDLAHAARAIRALIAEMIRREKILSQFNVSSVDDLPYHEPRLIIIADEFFVLISQLPQYSQHFSTLISQGRSLGIHCIICTQNPINQVSTHIKANMPIHICLRVIDALQSLDFLGSTAASQIPRSIQGGAFIHSGTAIHPCIINFARLTSDFVSSCYDAMHFMRMEAPPQLFSGPMPNTLVRDSQETPSTKPTSTLTIGMSDDGMCYLPYKFDFSSSLTDSPHNTVMSNINAKKIIVLTHMPLESLYMNMTSIIQSLQLSCSFQQSRSSHISQSPLQAGNPINTKSVTRIVTRWFPSYPSHDDPELSALLHDPYTHLIIAVPTWSRFLNTVSQQDRHLWEQATIITSLEGNSIFLYSHHSIPPEIKELIKEYSSPHPQRCLLFDKKPIVIQFFSINSGETLENLDTVWFPILKED</sequence>
<keyword evidence="4" id="KW-0812">Transmembrane</keyword>
<keyword evidence="4" id="KW-0472">Membrane</keyword>
<dbReference type="SUPFAM" id="SSF52540">
    <property type="entry name" value="P-loop containing nucleoside triphosphate hydrolases"/>
    <property type="match status" value="1"/>
</dbReference>
<comment type="caution">
    <text evidence="6">The sequence shown here is derived from an EMBL/GenBank/DDBJ whole genome shotgun (WGS) entry which is preliminary data.</text>
</comment>
<evidence type="ECO:0000256" key="3">
    <source>
        <dbReference type="PROSITE-ProRule" id="PRU00289"/>
    </source>
</evidence>
<dbReference type="AlphaFoldDB" id="A0A4R0QQN3"/>
<dbReference type="GO" id="GO:0003677">
    <property type="term" value="F:DNA binding"/>
    <property type="evidence" value="ECO:0007669"/>
    <property type="project" value="InterPro"/>
</dbReference>
<dbReference type="Gene3D" id="3.40.50.300">
    <property type="entry name" value="P-loop containing nucleotide triphosphate hydrolases"/>
    <property type="match status" value="1"/>
</dbReference>
<dbReference type="PANTHER" id="PTHR22683">
    <property type="entry name" value="SPORULATION PROTEIN RELATED"/>
    <property type="match status" value="1"/>
</dbReference>
<dbReference type="InterPro" id="IPR050206">
    <property type="entry name" value="FtsK/SpoIIIE/SftA"/>
</dbReference>
<evidence type="ECO:0000313" key="6">
    <source>
        <dbReference type="EMBL" id="TCD54614.1"/>
    </source>
</evidence>
<proteinExistence type="predicted"/>
<dbReference type="InterPro" id="IPR002543">
    <property type="entry name" value="FtsK_dom"/>
</dbReference>
<dbReference type="GO" id="GO:0005524">
    <property type="term" value="F:ATP binding"/>
    <property type="evidence" value="ECO:0007669"/>
    <property type="project" value="UniProtKB-UniRule"/>
</dbReference>
<dbReference type="Proteomes" id="UP000291289">
    <property type="component" value="Unassembled WGS sequence"/>
</dbReference>
<feature type="transmembrane region" description="Helical" evidence="4">
    <location>
        <begin position="43"/>
        <end position="65"/>
    </location>
</feature>